<evidence type="ECO:0000256" key="2">
    <source>
        <dbReference type="ARBA" id="ARBA00004300"/>
    </source>
</evidence>
<dbReference type="GO" id="GO:0006897">
    <property type="term" value="P:endocytosis"/>
    <property type="evidence" value="ECO:0007669"/>
    <property type="project" value="UniProtKB-KW"/>
</dbReference>
<comment type="subcellular location">
    <subcellularLocation>
        <location evidence="2">Cytoplasm</location>
        <location evidence="2">Cytoskeleton</location>
        <location evidence="2">Microtubule organizing center</location>
        <location evidence="2">Centrosome</location>
    </subcellularLocation>
    <subcellularLocation>
        <location evidence="3">Cytoplasm</location>
        <location evidence="3">Perinuclear region</location>
    </subcellularLocation>
</comment>
<evidence type="ECO:0000256" key="1">
    <source>
        <dbReference type="ARBA" id="ARBA00000707"/>
    </source>
</evidence>
<evidence type="ECO:0000256" key="3">
    <source>
        <dbReference type="ARBA" id="ARBA00004556"/>
    </source>
</evidence>
<keyword evidence="7" id="KW-0254">Endocytosis</keyword>
<dbReference type="InterPro" id="IPR050185">
    <property type="entry name" value="Ub_carboxyl-term_hydrolase"/>
</dbReference>
<dbReference type="InterPro" id="IPR035927">
    <property type="entry name" value="DUSP-like_sf"/>
</dbReference>
<keyword evidence="13 20" id="KW-0378">Hydrolase</keyword>
<dbReference type="GO" id="GO:0005813">
    <property type="term" value="C:centrosome"/>
    <property type="evidence" value="ECO:0007669"/>
    <property type="project" value="UniProtKB-SubCell"/>
</dbReference>
<keyword evidence="9" id="KW-0479">Metal-binding</keyword>
<comment type="catalytic activity">
    <reaction evidence="1">
        <text>Thiol-dependent hydrolysis of ester, thioester, amide, peptide and isopeptide bonds formed by the C-terminal Gly of ubiquitin (a 76-residue protein attached to proteins as an intracellular targeting signal).</text>
        <dbReference type="EC" id="3.4.19.12"/>
    </reaction>
</comment>
<feature type="region of interest" description="Disordered" evidence="17">
    <location>
        <begin position="232"/>
        <end position="255"/>
    </location>
</feature>
<accession>A0A2I0T7U0</accession>
<dbReference type="Gene3D" id="3.30.2230.10">
    <property type="entry name" value="DUSP-like"/>
    <property type="match status" value="1"/>
</dbReference>
<dbReference type="OrthoDB" id="73004at2759"/>
<evidence type="ECO:0000256" key="13">
    <source>
        <dbReference type="ARBA" id="ARBA00022801"/>
    </source>
</evidence>
<evidence type="ECO:0000256" key="5">
    <source>
        <dbReference type="ARBA" id="ARBA00012759"/>
    </source>
</evidence>
<keyword evidence="15" id="KW-0862">Zinc</keyword>
<dbReference type="Pfam" id="PF06337">
    <property type="entry name" value="DUSP"/>
    <property type="match status" value="1"/>
</dbReference>
<dbReference type="SUPFAM" id="SSF143791">
    <property type="entry name" value="DUSP-like"/>
    <property type="match status" value="1"/>
</dbReference>
<evidence type="ECO:0000256" key="16">
    <source>
        <dbReference type="ARBA" id="ARBA00023212"/>
    </source>
</evidence>
<keyword evidence="11" id="KW-0863">Zinc-finger</keyword>
<dbReference type="AlphaFoldDB" id="A0A2I0T7U0"/>
<dbReference type="PANTHER" id="PTHR21646:SF13">
    <property type="entry name" value="UBIQUITIN CARBOXYL-TERMINAL HYDROLASE 20"/>
    <property type="match status" value="1"/>
</dbReference>
<keyword evidence="6" id="KW-0963">Cytoplasm</keyword>
<dbReference type="GO" id="GO:0004843">
    <property type="term" value="F:cysteine-type deubiquitinase activity"/>
    <property type="evidence" value="ECO:0007669"/>
    <property type="project" value="UniProtKB-EC"/>
</dbReference>
<evidence type="ECO:0000256" key="12">
    <source>
        <dbReference type="ARBA" id="ARBA00022786"/>
    </source>
</evidence>
<feature type="compositionally biased region" description="Basic and acidic residues" evidence="17">
    <location>
        <begin position="123"/>
        <end position="147"/>
    </location>
</feature>
<feature type="compositionally biased region" description="Polar residues" evidence="17">
    <location>
        <begin position="166"/>
        <end position="178"/>
    </location>
</feature>
<evidence type="ECO:0000256" key="8">
    <source>
        <dbReference type="ARBA" id="ARBA00022670"/>
    </source>
</evidence>
<dbReference type="PROSITE" id="PS50235">
    <property type="entry name" value="USP_3"/>
    <property type="match status" value="1"/>
</dbReference>
<dbReference type="Proteomes" id="UP000233556">
    <property type="component" value="Unassembled WGS sequence"/>
</dbReference>
<feature type="domain" description="USP" evidence="18">
    <location>
        <begin position="63"/>
        <end position="451"/>
    </location>
</feature>
<keyword evidence="8" id="KW-0645">Protease</keyword>
<reference evidence="21" key="2">
    <citation type="submission" date="2017-12" db="EMBL/GenBank/DDBJ databases">
        <title>Genome sequence of the Bar-tailed Godwit (Limosa lapponica baueri).</title>
        <authorList>
            <person name="Lima N.C.B."/>
            <person name="Parody-Merino A.M."/>
            <person name="Battley P.F."/>
            <person name="Fidler A.E."/>
            <person name="Prosdocimi F."/>
        </authorList>
    </citation>
    <scope>NUCLEOTIDE SEQUENCE [LARGE SCALE GENOMIC DNA]</scope>
</reference>
<dbReference type="InterPro" id="IPR006615">
    <property type="entry name" value="Pept_C19_DUSP"/>
</dbReference>
<feature type="compositionally biased region" description="Basic and acidic residues" evidence="17">
    <location>
        <begin position="187"/>
        <end position="203"/>
    </location>
</feature>
<sequence length="533" mass="60234">MHRRNHSSHIFIFSAQPMETLAVRPETHDSPLPAHPLKAVPIAVADEGESESEDDDLKPRGLTGMKNLGNSCYMNAALQALSNCSLSHGIKLVNPMFRGYAQQDTQEFLRCLMDQLHEELKEPIVAETRDLDTSDQDDKREGDRSPSEDEFLSCDSSSDRGEDGQSRPTGSMGSSSLAETELLIQDEAGRGISEKERMKDRKFSCGHRRSNSEQVDEDADVDTTMMPVDGRASPEMLPAPRPASPCRTPAQMQASGKKKKELRYRSVISDIFDGSILSLVQCLTCDRVSTTVETFQDLSLPIPGKEDLAKLHSAIYQNVPAKTGTCGDNYASQGWIAFIMEYIRRFVVSCIPSWFWGPVVTLEDCLAAFFAADELKGDNMYSCERCKKPEFCLHFKFQPCRVFSVTGGHYIAYCQNVINGQWYEFDDQYVTEVHETVVQNAEAYVLFYRKSSEEAVRERQKVVSLASMKEHSLLQFYISREWLNKFNTFAEPGPITNHTFLCAHGGIPPNKYHYIDDLVVILPQNVWEYLYNR</sequence>
<keyword evidence="16" id="KW-0206">Cytoskeleton</keyword>
<evidence type="ECO:0000256" key="15">
    <source>
        <dbReference type="ARBA" id="ARBA00022833"/>
    </source>
</evidence>
<dbReference type="InterPro" id="IPR038765">
    <property type="entry name" value="Papain-like_cys_pep_sf"/>
</dbReference>
<evidence type="ECO:0000256" key="4">
    <source>
        <dbReference type="ARBA" id="ARBA00008269"/>
    </source>
</evidence>
<dbReference type="InterPro" id="IPR001394">
    <property type="entry name" value="Peptidase_C19_UCH"/>
</dbReference>
<dbReference type="InterPro" id="IPR028889">
    <property type="entry name" value="USP"/>
</dbReference>
<evidence type="ECO:0000256" key="11">
    <source>
        <dbReference type="ARBA" id="ARBA00022771"/>
    </source>
</evidence>
<dbReference type="PROSITE" id="PS00972">
    <property type="entry name" value="USP_1"/>
    <property type="match status" value="1"/>
</dbReference>
<keyword evidence="21" id="KW-1185">Reference proteome</keyword>
<name>A0A2I0T7U0_LIMLA</name>
<dbReference type="GO" id="GO:0048471">
    <property type="term" value="C:perinuclear region of cytoplasm"/>
    <property type="evidence" value="ECO:0007669"/>
    <property type="project" value="UniProtKB-SubCell"/>
</dbReference>
<evidence type="ECO:0000256" key="17">
    <source>
        <dbReference type="SAM" id="MobiDB-lite"/>
    </source>
</evidence>
<dbReference type="Pfam" id="PF00443">
    <property type="entry name" value="UCH"/>
    <property type="match status" value="2"/>
</dbReference>
<evidence type="ECO:0000259" key="19">
    <source>
        <dbReference type="PROSITE" id="PS51283"/>
    </source>
</evidence>
<dbReference type="PROSITE" id="PS51283">
    <property type="entry name" value="DUSP"/>
    <property type="match status" value="1"/>
</dbReference>
<dbReference type="GO" id="GO:0016579">
    <property type="term" value="P:protein deubiquitination"/>
    <property type="evidence" value="ECO:0007669"/>
    <property type="project" value="InterPro"/>
</dbReference>
<reference evidence="21" key="1">
    <citation type="submission" date="2017-11" db="EMBL/GenBank/DDBJ databases">
        <authorList>
            <person name="Lima N.C."/>
            <person name="Parody-Merino A.M."/>
            <person name="Battley P.F."/>
            <person name="Fidler A.E."/>
            <person name="Prosdocimi F."/>
        </authorList>
    </citation>
    <scope>NUCLEOTIDE SEQUENCE [LARGE SCALE GENOMIC DNA]</scope>
</reference>
<keyword evidence="14" id="KW-0788">Thiol protease</keyword>
<keyword evidence="12" id="KW-0833">Ubl conjugation pathway</keyword>
<dbReference type="EC" id="3.4.19.12" evidence="5"/>
<dbReference type="SMART" id="SM00695">
    <property type="entry name" value="DUSP"/>
    <property type="match status" value="1"/>
</dbReference>
<dbReference type="SUPFAM" id="SSF54001">
    <property type="entry name" value="Cysteine proteinases"/>
    <property type="match status" value="1"/>
</dbReference>
<feature type="domain" description="DUSP" evidence="19">
    <location>
        <begin position="453"/>
        <end position="533"/>
    </location>
</feature>
<evidence type="ECO:0000313" key="21">
    <source>
        <dbReference type="Proteomes" id="UP000233556"/>
    </source>
</evidence>
<dbReference type="InterPro" id="IPR018200">
    <property type="entry name" value="USP_CS"/>
</dbReference>
<evidence type="ECO:0000259" key="18">
    <source>
        <dbReference type="PROSITE" id="PS50235"/>
    </source>
</evidence>
<dbReference type="GO" id="GO:0006508">
    <property type="term" value="P:proteolysis"/>
    <property type="evidence" value="ECO:0007669"/>
    <property type="project" value="UniProtKB-KW"/>
</dbReference>
<dbReference type="FunFam" id="3.30.2230.10:FF:000001">
    <property type="entry name" value="Ubiquitinyl hydrolase 1"/>
    <property type="match status" value="1"/>
</dbReference>
<protein>
    <recommendedName>
        <fullName evidence="5">ubiquitinyl hydrolase 1</fullName>
        <ecNumber evidence="5">3.4.19.12</ecNumber>
    </recommendedName>
</protein>
<dbReference type="Gene3D" id="3.90.70.10">
    <property type="entry name" value="Cysteine proteinases"/>
    <property type="match status" value="3"/>
</dbReference>
<gene>
    <name evidence="20" type="ORF">llap_19836</name>
</gene>
<evidence type="ECO:0000256" key="7">
    <source>
        <dbReference type="ARBA" id="ARBA00022583"/>
    </source>
</evidence>
<keyword evidence="10" id="KW-0677">Repeat</keyword>
<evidence type="ECO:0000256" key="6">
    <source>
        <dbReference type="ARBA" id="ARBA00022490"/>
    </source>
</evidence>
<feature type="region of interest" description="Disordered" evidence="17">
    <location>
        <begin position="123"/>
        <end position="218"/>
    </location>
</feature>
<evidence type="ECO:0000313" key="20">
    <source>
        <dbReference type="EMBL" id="PKU29860.1"/>
    </source>
</evidence>
<dbReference type="PANTHER" id="PTHR21646">
    <property type="entry name" value="UBIQUITIN CARBOXYL-TERMINAL HYDROLASE"/>
    <property type="match status" value="1"/>
</dbReference>
<dbReference type="EMBL" id="KZ516014">
    <property type="protein sequence ID" value="PKU29860.1"/>
    <property type="molecule type" value="Genomic_DNA"/>
</dbReference>
<dbReference type="CDD" id="cd02257">
    <property type="entry name" value="Peptidase_C19"/>
    <property type="match status" value="1"/>
</dbReference>
<proteinExistence type="inferred from homology"/>
<comment type="similarity">
    <text evidence="4">Belongs to the peptidase C19 family. USP20/USP33 subfamily.</text>
</comment>
<evidence type="ECO:0000256" key="10">
    <source>
        <dbReference type="ARBA" id="ARBA00022737"/>
    </source>
</evidence>
<dbReference type="GO" id="GO:0008270">
    <property type="term" value="F:zinc ion binding"/>
    <property type="evidence" value="ECO:0007669"/>
    <property type="project" value="UniProtKB-KW"/>
</dbReference>
<evidence type="ECO:0000256" key="9">
    <source>
        <dbReference type="ARBA" id="ARBA00022723"/>
    </source>
</evidence>
<evidence type="ECO:0000256" key="14">
    <source>
        <dbReference type="ARBA" id="ARBA00022807"/>
    </source>
</evidence>
<organism evidence="20 21">
    <name type="scientific">Limosa lapponica baueri</name>
    <dbReference type="NCBI Taxonomy" id="1758121"/>
    <lineage>
        <taxon>Eukaryota</taxon>
        <taxon>Metazoa</taxon>
        <taxon>Chordata</taxon>
        <taxon>Craniata</taxon>
        <taxon>Vertebrata</taxon>
        <taxon>Euteleostomi</taxon>
        <taxon>Archelosauria</taxon>
        <taxon>Archosauria</taxon>
        <taxon>Dinosauria</taxon>
        <taxon>Saurischia</taxon>
        <taxon>Theropoda</taxon>
        <taxon>Coelurosauria</taxon>
        <taxon>Aves</taxon>
        <taxon>Neognathae</taxon>
        <taxon>Neoaves</taxon>
        <taxon>Charadriiformes</taxon>
        <taxon>Scolopacidae</taxon>
        <taxon>Limosa</taxon>
    </lineage>
</organism>